<feature type="transmembrane region" description="Helical" evidence="7">
    <location>
        <begin position="250"/>
        <end position="269"/>
    </location>
</feature>
<reference evidence="9 10" key="1">
    <citation type="journal article" date="2015" name="Nat. Commun.">
        <title>Lucilia cuprina genome unlocks parasitic fly biology to underpin future interventions.</title>
        <authorList>
            <person name="Anstead C.A."/>
            <person name="Korhonen P.K."/>
            <person name="Young N.D."/>
            <person name="Hall R.S."/>
            <person name="Jex A.R."/>
            <person name="Murali S.C."/>
            <person name="Hughes D.S."/>
            <person name="Lee S.F."/>
            <person name="Perry T."/>
            <person name="Stroehlein A.J."/>
            <person name="Ansell B.R."/>
            <person name="Breugelmans B."/>
            <person name="Hofmann A."/>
            <person name="Qu J."/>
            <person name="Dugan S."/>
            <person name="Lee S.L."/>
            <person name="Chao H."/>
            <person name="Dinh H."/>
            <person name="Han Y."/>
            <person name="Doddapaneni H.V."/>
            <person name="Worley K.C."/>
            <person name="Muzny D.M."/>
            <person name="Ioannidis P."/>
            <person name="Waterhouse R.M."/>
            <person name="Zdobnov E.M."/>
            <person name="James P.J."/>
            <person name="Bagnall N.H."/>
            <person name="Kotze A.C."/>
            <person name="Gibbs R.A."/>
            <person name="Richards S."/>
            <person name="Batterham P."/>
            <person name="Gasser R.B."/>
        </authorList>
    </citation>
    <scope>NUCLEOTIDE SEQUENCE [LARGE SCALE GENOMIC DNA]</scope>
    <source>
        <strain evidence="9 10">LS</strain>
        <tissue evidence="9">Full body</tissue>
    </source>
</reference>
<dbReference type="OMA" id="HKIYSQQ"/>
<evidence type="ECO:0000256" key="3">
    <source>
        <dbReference type="ARBA" id="ARBA00022692"/>
    </source>
</evidence>
<dbReference type="EMBL" id="JRES01001135">
    <property type="protein sequence ID" value="KNC25244.1"/>
    <property type="molecule type" value="Genomic_DNA"/>
</dbReference>
<comment type="similarity">
    <text evidence="2">Belongs to the TMEM201 family.</text>
</comment>
<dbReference type="Pfam" id="PF09779">
    <property type="entry name" value="Ima1_N"/>
    <property type="match status" value="1"/>
</dbReference>
<dbReference type="GO" id="GO:0005637">
    <property type="term" value="C:nuclear inner membrane"/>
    <property type="evidence" value="ECO:0007669"/>
    <property type="project" value="UniProtKB-SubCell"/>
</dbReference>
<dbReference type="InterPro" id="IPR040041">
    <property type="entry name" value="TMEM201"/>
</dbReference>
<proteinExistence type="inferred from homology"/>
<sequence length="806" mass="91144">MNNNVLLSLAMSIIPMLAIGFVVLLVIYKIYIKIRSRFNVTVNCWFCNQNTKVPYLDANSWTCPSCEQYNGFDKDGDYNREIYEQLDCSRSSERFNVSQPSASAIQQTSQNGFCEMCNEAQRLKVEKLAQFEPKNESHWDEELKVYKAQLEDQYRLCSTCDRHLNKVLREKKKMVLGSKFLDFIIKGAETLKQPHLNQIQHANQQKRKQRLRTLITLLTLINISCLISSLPSLNKEHFTQILGESLGHQLFLITSHIIALTKVMGSYFATIKEHAVVTKISLFSRTLFMMIMYSLGLKVSHFNFSSLYISICPFAILALAFMHNVVDGFRLTRYTAMMVVWSLFAGGLIEDNLFSLTPQLLMFFTSLLTCLMAYSSKPEPSPKLHDNTANSFHKIYSEDYLSDEETMSMLSQQLNGSCVSMRSVRSNRSLRAPSPLMHANTKRSPRLTKSPLTSSAFSLHQLPRTQLSPNSSFRSYAGEENQTLRANFATPMAMPVTARPGLFASNLELNCRERPQSTIFGMNASVANSTVLNNSFSENNKSHFANSTHANEASFYTAANNTANTSMFVNNHTFVAPSSHSGLHSPFSVSSSAVYHHQQQPHNQRTNTHHKLLSPTRFSTNNLTSSNASWLSGGYFNQRQSMADIPRTGLIIPTAQTQSLITPMEECLSRSSSHSSGFESQNGRLNGNNMSRENSLCPDFSLDYHQRTLTHENINNSFQPIDSPSLGAFSPRPSILSNPNLNSFPLEHNDIWKQPNFTRKSHNNNTNTNFSRNSIDSFNLRKINEELPSIKRGDLLKKWKEGQTIS</sequence>
<dbReference type="PANTHER" id="PTHR28646">
    <property type="entry name" value="TRANSMEMBRANE PROTEIN 201"/>
    <property type="match status" value="1"/>
</dbReference>
<evidence type="ECO:0000256" key="4">
    <source>
        <dbReference type="ARBA" id="ARBA00022989"/>
    </source>
</evidence>
<feature type="transmembrane region" description="Helical" evidence="7">
    <location>
        <begin position="211"/>
        <end position="230"/>
    </location>
</feature>
<dbReference type="AlphaFoldDB" id="A0A0L0C1B4"/>
<keyword evidence="5 7" id="KW-0472">Membrane</keyword>
<dbReference type="GO" id="GO:0005521">
    <property type="term" value="F:lamin binding"/>
    <property type="evidence" value="ECO:0007669"/>
    <property type="project" value="TreeGrafter"/>
</dbReference>
<comment type="caution">
    <text evidence="9">The sequence shown here is derived from an EMBL/GenBank/DDBJ whole genome shotgun (WGS) entry which is preliminary data.</text>
</comment>
<accession>A0A0L0C1B4</accession>
<dbReference type="Proteomes" id="UP000037069">
    <property type="component" value="Unassembled WGS sequence"/>
</dbReference>
<evidence type="ECO:0000256" key="6">
    <source>
        <dbReference type="ARBA" id="ARBA00023242"/>
    </source>
</evidence>
<organism evidence="9 10">
    <name type="scientific">Lucilia cuprina</name>
    <name type="common">Green bottle fly</name>
    <name type="synonym">Australian sheep blowfly</name>
    <dbReference type="NCBI Taxonomy" id="7375"/>
    <lineage>
        <taxon>Eukaryota</taxon>
        <taxon>Metazoa</taxon>
        <taxon>Ecdysozoa</taxon>
        <taxon>Arthropoda</taxon>
        <taxon>Hexapoda</taxon>
        <taxon>Insecta</taxon>
        <taxon>Pterygota</taxon>
        <taxon>Neoptera</taxon>
        <taxon>Endopterygota</taxon>
        <taxon>Diptera</taxon>
        <taxon>Brachycera</taxon>
        <taxon>Muscomorpha</taxon>
        <taxon>Oestroidea</taxon>
        <taxon>Calliphoridae</taxon>
        <taxon>Luciliinae</taxon>
        <taxon>Lucilia</taxon>
    </lineage>
</organism>
<dbReference type="OrthoDB" id="5966927at2759"/>
<feature type="transmembrane region" description="Helical" evidence="7">
    <location>
        <begin position="307"/>
        <end position="326"/>
    </location>
</feature>
<feature type="transmembrane region" description="Helical" evidence="7">
    <location>
        <begin position="6"/>
        <end position="28"/>
    </location>
</feature>
<evidence type="ECO:0000313" key="9">
    <source>
        <dbReference type="EMBL" id="KNC25244.1"/>
    </source>
</evidence>
<dbReference type="InterPro" id="IPR018617">
    <property type="entry name" value="Ima1_N"/>
</dbReference>
<evidence type="ECO:0000259" key="8">
    <source>
        <dbReference type="Pfam" id="PF09779"/>
    </source>
</evidence>
<comment type="subcellular location">
    <subcellularLocation>
        <location evidence="1">Nucleus inner membrane</location>
        <topology evidence="1">Multi-pass membrane protein</topology>
    </subcellularLocation>
</comment>
<dbReference type="GO" id="GO:0051015">
    <property type="term" value="F:actin filament binding"/>
    <property type="evidence" value="ECO:0007669"/>
    <property type="project" value="TreeGrafter"/>
</dbReference>
<keyword evidence="10" id="KW-1185">Reference proteome</keyword>
<keyword evidence="6" id="KW-0539">Nucleus</keyword>
<feature type="transmembrane region" description="Helical" evidence="7">
    <location>
        <begin position="276"/>
        <end position="295"/>
    </location>
</feature>
<protein>
    <recommendedName>
        <fullName evidence="8">Ima1 N-terminal domain-containing protein</fullName>
    </recommendedName>
</protein>
<evidence type="ECO:0000313" key="10">
    <source>
        <dbReference type="Proteomes" id="UP000037069"/>
    </source>
</evidence>
<evidence type="ECO:0000256" key="2">
    <source>
        <dbReference type="ARBA" id="ARBA00007600"/>
    </source>
</evidence>
<gene>
    <name evidence="9" type="ORF">FF38_10262</name>
</gene>
<evidence type="ECO:0000256" key="1">
    <source>
        <dbReference type="ARBA" id="ARBA00004473"/>
    </source>
</evidence>
<name>A0A0L0C1B4_LUCCU</name>
<dbReference type="GO" id="GO:0030473">
    <property type="term" value="P:nuclear migration along microtubule"/>
    <property type="evidence" value="ECO:0007669"/>
    <property type="project" value="TreeGrafter"/>
</dbReference>
<dbReference type="STRING" id="7375.A0A0L0C1B4"/>
<keyword evidence="3 7" id="KW-0812">Transmembrane</keyword>
<dbReference type="PANTHER" id="PTHR28646:SF1">
    <property type="entry name" value="TRANSMEMBRANE PROTEIN 201"/>
    <property type="match status" value="1"/>
</dbReference>
<feature type="domain" description="Ima1 N-terminal" evidence="8">
    <location>
        <begin position="42"/>
        <end position="163"/>
    </location>
</feature>
<evidence type="ECO:0000256" key="7">
    <source>
        <dbReference type="SAM" id="Phobius"/>
    </source>
</evidence>
<keyword evidence="4 7" id="KW-1133">Transmembrane helix</keyword>
<evidence type="ECO:0000256" key="5">
    <source>
        <dbReference type="ARBA" id="ARBA00023136"/>
    </source>
</evidence>